<accession>A0A560LSP5</accession>
<evidence type="ECO:0000256" key="2">
    <source>
        <dbReference type="SAM" id="SignalP"/>
    </source>
</evidence>
<gene>
    <name evidence="3" type="ORF">FBZ93_106148</name>
</gene>
<dbReference type="OrthoDB" id="8217269at2"/>
<evidence type="ECO:0008006" key="5">
    <source>
        <dbReference type="Google" id="ProtNLM"/>
    </source>
</evidence>
<dbReference type="EMBL" id="VITY01000006">
    <property type="protein sequence ID" value="TWB98189.1"/>
    <property type="molecule type" value="Genomic_DNA"/>
</dbReference>
<feature type="chain" id="PRO_5021874638" description="Lipoprotein" evidence="2">
    <location>
        <begin position="26"/>
        <end position="236"/>
    </location>
</feature>
<reference evidence="3 4" key="1">
    <citation type="submission" date="2019-06" db="EMBL/GenBank/DDBJ databases">
        <title>Genomic Encyclopedia of Type Strains, Phase IV (KMG-V): Genome sequencing to study the core and pangenomes of soil and plant-associated prokaryotes.</title>
        <authorList>
            <person name="Whitman W."/>
        </authorList>
    </citation>
    <scope>NUCLEOTIDE SEQUENCE [LARGE SCALE GENOMIC DNA]</scope>
    <source>
        <strain evidence="3 4">BR 10355</strain>
    </source>
</reference>
<dbReference type="PROSITE" id="PS51257">
    <property type="entry name" value="PROKAR_LIPOPROTEIN"/>
    <property type="match status" value="1"/>
</dbReference>
<protein>
    <recommendedName>
        <fullName evidence="5">Lipoprotein</fullName>
    </recommendedName>
</protein>
<name>A0A560LSP5_9BRAD</name>
<comment type="caution">
    <text evidence="3">The sequence shown here is derived from an EMBL/GenBank/DDBJ whole genome shotgun (WGS) entry which is preliminary data.</text>
</comment>
<feature type="signal peptide" evidence="2">
    <location>
        <begin position="1"/>
        <end position="25"/>
    </location>
</feature>
<dbReference type="RefSeq" id="WP_146987179.1">
    <property type="nucleotide sequence ID" value="NZ_VITY01000006.1"/>
</dbReference>
<proteinExistence type="predicted"/>
<sequence length="236" mass="26029">MKRRLVQLVIAAAAACLLIDGAAFAGVPYSFSDHPSQDGRCIGDHGIGDLDRSEKACLEQVAELAQRIGPGLQLKFRNGKTRVYLNEEAKCQSTDADGCVKYQLIGYFPEHDLILIEIDYWEGVSYRLVWADTGDDTSIVAPPHYSPDKRWLASVASGEGPSGPPDGMDIVPSKPSSSVKEWHYRTPDDGKWLYEFTGWDGNARVNLLASSLGAPQRSAPTSIDRRNGEWHLREPQ</sequence>
<dbReference type="AlphaFoldDB" id="A0A560LSP5"/>
<organism evidence="3 4">
    <name type="scientific">Bradyrhizobium macuxiense</name>
    <dbReference type="NCBI Taxonomy" id="1755647"/>
    <lineage>
        <taxon>Bacteria</taxon>
        <taxon>Pseudomonadati</taxon>
        <taxon>Pseudomonadota</taxon>
        <taxon>Alphaproteobacteria</taxon>
        <taxon>Hyphomicrobiales</taxon>
        <taxon>Nitrobacteraceae</taxon>
        <taxon>Bradyrhizobium</taxon>
    </lineage>
</organism>
<feature type="region of interest" description="Disordered" evidence="1">
    <location>
        <begin position="155"/>
        <end position="174"/>
    </location>
</feature>
<feature type="compositionally biased region" description="Basic and acidic residues" evidence="1">
    <location>
        <begin position="223"/>
        <end position="236"/>
    </location>
</feature>
<evidence type="ECO:0000256" key="1">
    <source>
        <dbReference type="SAM" id="MobiDB-lite"/>
    </source>
</evidence>
<dbReference type="Proteomes" id="UP000321304">
    <property type="component" value="Unassembled WGS sequence"/>
</dbReference>
<keyword evidence="4" id="KW-1185">Reference proteome</keyword>
<evidence type="ECO:0000313" key="3">
    <source>
        <dbReference type="EMBL" id="TWB98189.1"/>
    </source>
</evidence>
<keyword evidence="2" id="KW-0732">Signal</keyword>
<evidence type="ECO:0000313" key="4">
    <source>
        <dbReference type="Proteomes" id="UP000321304"/>
    </source>
</evidence>
<feature type="region of interest" description="Disordered" evidence="1">
    <location>
        <begin position="214"/>
        <end position="236"/>
    </location>
</feature>